<reference evidence="3 4" key="1">
    <citation type="journal article" date="2016" name="Mol. Biol. Evol.">
        <title>Comparative Genomics of Early-Diverging Mushroom-Forming Fungi Provides Insights into the Origins of Lignocellulose Decay Capabilities.</title>
        <authorList>
            <person name="Nagy L.G."/>
            <person name="Riley R."/>
            <person name="Tritt A."/>
            <person name="Adam C."/>
            <person name="Daum C."/>
            <person name="Floudas D."/>
            <person name="Sun H."/>
            <person name="Yadav J.S."/>
            <person name="Pangilinan J."/>
            <person name="Larsson K.H."/>
            <person name="Matsuura K."/>
            <person name="Barry K."/>
            <person name="Labutti K."/>
            <person name="Kuo R."/>
            <person name="Ohm R.A."/>
            <person name="Bhattacharya S.S."/>
            <person name="Shirouzu T."/>
            <person name="Yoshinaga Y."/>
            <person name="Martin F.M."/>
            <person name="Grigoriev I.V."/>
            <person name="Hibbett D.S."/>
        </authorList>
    </citation>
    <scope>NUCLEOTIDE SEQUENCE [LARGE SCALE GENOMIC DNA]</scope>
    <source>
        <strain evidence="3 4">L-15889</strain>
    </source>
</reference>
<dbReference type="SUPFAM" id="SSF53067">
    <property type="entry name" value="Actin-like ATPase domain"/>
    <property type="match status" value="2"/>
</dbReference>
<dbReference type="EMBL" id="KV429076">
    <property type="protein sequence ID" value="KZT67452.1"/>
    <property type="molecule type" value="Genomic_DNA"/>
</dbReference>
<dbReference type="AlphaFoldDB" id="A0A165NW49"/>
<feature type="region of interest" description="Disordered" evidence="2">
    <location>
        <begin position="575"/>
        <end position="607"/>
    </location>
</feature>
<dbReference type="Gene3D" id="3.90.640.10">
    <property type="entry name" value="Actin, Chain A, domain 4"/>
    <property type="match status" value="2"/>
</dbReference>
<dbReference type="InterPro" id="IPR043129">
    <property type="entry name" value="ATPase_NBD"/>
</dbReference>
<dbReference type="CDD" id="cd10207">
    <property type="entry name" value="ASKHA_NBD_Arp10"/>
    <property type="match status" value="1"/>
</dbReference>
<keyword evidence="4" id="KW-1185">Reference proteome</keyword>
<feature type="region of interest" description="Disordered" evidence="2">
    <location>
        <begin position="281"/>
        <end position="318"/>
    </location>
</feature>
<dbReference type="SMART" id="SM00268">
    <property type="entry name" value="ACTIN"/>
    <property type="match status" value="1"/>
</dbReference>
<dbReference type="OrthoDB" id="337660at2759"/>
<sequence>MSTVTATPRRPAGHESSNAATTTPQTTRVATSHIIQSSPHYQTTRRHSLYGTEDRVIVDPGSRIWKVGFSGEGKPRDVLTAAENGASLWTLGRASKPAEREEEDKMLEVRLQSRLRMVFQRSSLMTDPKSRKVILVEHPLLPLHIKDTIARILFDNLQVPSISFASSHLLALLAAGRITGLVLDCGHLESTVLPIFSSRPLFPQLRTTPLAGMRLSSHIRALLLLFGTYIPPLTSLSGAANIPAATRSMRVPEEVLTDATIEEIKTRCCFVGEALDLSDHGAGRVMSPSGDDSFEQDLPPSSDPASMSESEFSRVSASEMDSNYAASSGFSVVSRSQVHSDGPRPGETHLQALAEMYKRHSTATDLHMPVDPPQDQQTGTGKGTLIIPGWIRERGAEVLFEGGDVDESSMAEVLLDSLLKVPVDLRKTLASTVLVIGGTPMLPGFIPRLQTELVRAINSTAPTSSRPPSRPGRPRPAPYDRYAPLRPLLPYFAILNNPSPPPPTSMSFVTNAGKAPAFTPATMAWVGGSLAGVLKTGGVEVARERWDEADIPSEDEDDTMEGITDLARSSRNVLPDWTRTPLPVGAPPAARPQAAPTIVTPQTEVSA</sequence>
<protein>
    <submittedName>
        <fullName evidence="3">Actin-like ATPase domain-containing protein</fullName>
    </submittedName>
</protein>
<feature type="compositionally biased region" description="Pro residues" evidence="2">
    <location>
        <begin position="468"/>
        <end position="477"/>
    </location>
</feature>
<evidence type="ECO:0000256" key="1">
    <source>
        <dbReference type="RuleBase" id="RU000487"/>
    </source>
</evidence>
<dbReference type="Proteomes" id="UP000076727">
    <property type="component" value="Unassembled WGS sequence"/>
</dbReference>
<name>A0A165NW49_9APHY</name>
<feature type="compositionally biased region" description="Polar residues" evidence="2">
    <location>
        <begin position="303"/>
        <end position="318"/>
    </location>
</feature>
<evidence type="ECO:0000256" key="2">
    <source>
        <dbReference type="SAM" id="MobiDB-lite"/>
    </source>
</evidence>
<evidence type="ECO:0000313" key="3">
    <source>
        <dbReference type="EMBL" id="KZT67452.1"/>
    </source>
</evidence>
<dbReference type="Gene3D" id="3.30.420.40">
    <property type="match status" value="3"/>
</dbReference>
<accession>A0A165NW49</accession>
<feature type="region of interest" description="Disordered" evidence="2">
    <location>
        <begin position="458"/>
        <end position="479"/>
    </location>
</feature>
<feature type="compositionally biased region" description="Low complexity" evidence="2">
    <location>
        <begin position="19"/>
        <end position="30"/>
    </location>
</feature>
<proteinExistence type="inferred from homology"/>
<feature type="region of interest" description="Disordered" evidence="2">
    <location>
        <begin position="1"/>
        <end position="30"/>
    </location>
</feature>
<dbReference type="InterPro" id="IPR004000">
    <property type="entry name" value="Actin"/>
</dbReference>
<evidence type="ECO:0000313" key="4">
    <source>
        <dbReference type="Proteomes" id="UP000076727"/>
    </source>
</evidence>
<comment type="similarity">
    <text evidence="1">Belongs to the actin family.</text>
</comment>
<gene>
    <name evidence="3" type="ORF">DAEQUDRAFT_694105</name>
</gene>
<dbReference type="STRING" id="1314783.A0A165NW49"/>
<dbReference type="Pfam" id="PF00022">
    <property type="entry name" value="Actin"/>
    <property type="match status" value="1"/>
</dbReference>
<dbReference type="PANTHER" id="PTHR11937">
    <property type="entry name" value="ACTIN"/>
    <property type="match status" value="1"/>
</dbReference>
<organism evidence="3 4">
    <name type="scientific">Daedalea quercina L-15889</name>
    <dbReference type="NCBI Taxonomy" id="1314783"/>
    <lineage>
        <taxon>Eukaryota</taxon>
        <taxon>Fungi</taxon>
        <taxon>Dikarya</taxon>
        <taxon>Basidiomycota</taxon>
        <taxon>Agaricomycotina</taxon>
        <taxon>Agaricomycetes</taxon>
        <taxon>Polyporales</taxon>
        <taxon>Fomitopsis</taxon>
    </lineage>
</organism>